<evidence type="ECO:0000256" key="1">
    <source>
        <dbReference type="SAM" id="MobiDB-lite"/>
    </source>
</evidence>
<dbReference type="Proteomes" id="UP001175226">
    <property type="component" value="Unassembled WGS sequence"/>
</dbReference>
<reference evidence="2" key="1">
    <citation type="submission" date="2023-06" db="EMBL/GenBank/DDBJ databases">
        <authorList>
            <consortium name="Lawrence Berkeley National Laboratory"/>
            <person name="Ahrendt S."/>
            <person name="Sahu N."/>
            <person name="Indic B."/>
            <person name="Wong-Bajracharya J."/>
            <person name="Merenyi Z."/>
            <person name="Ke H.-M."/>
            <person name="Monk M."/>
            <person name="Kocsube S."/>
            <person name="Drula E."/>
            <person name="Lipzen A."/>
            <person name="Balint B."/>
            <person name="Henrissat B."/>
            <person name="Andreopoulos B."/>
            <person name="Martin F.M."/>
            <person name="Harder C.B."/>
            <person name="Rigling D."/>
            <person name="Ford K.L."/>
            <person name="Foster G.D."/>
            <person name="Pangilinan J."/>
            <person name="Papanicolaou A."/>
            <person name="Barry K."/>
            <person name="LaButti K."/>
            <person name="Viragh M."/>
            <person name="Koriabine M."/>
            <person name="Yan M."/>
            <person name="Riley R."/>
            <person name="Champramary S."/>
            <person name="Plett K.L."/>
            <person name="Tsai I.J."/>
            <person name="Slot J."/>
            <person name="Sipos G."/>
            <person name="Plett J."/>
            <person name="Nagy L.G."/>
            <person name="Grigoriev I.V."/>
        </authorList>
    </citation>
    <scope>NUCLEOTIDE SEQUENCE</scope>
    <source>
        <strain evidence="2">FPL87.14</strain>
    </source>
</reference>
<keyword evidence="3" id="KW-1185">Reference proteome</keyword>
<accession>A0AA39JTE8</accession>
<feature type="region of interest" description="Disordered" evidence="1">
    <location>
        <begin position="122"/>
        <end position="142"/>
    </location>
</feature>
<proteinExistence type="predicted"/>
<organism evidence="2 3">
    <name type="scientific">Armillaria borealis</name>
    <dbReference type="NCBI Taxonomy" id="47425"/>
    <lineage>
        <taxon>Eukaryota</taxon>
        <taxon>Fungi</taxon>
        <taxon>Dikarya</taxon>
        <taxon>Basidiomycota</taxon>
        <taxon>Agaricomycotina</taxon>
        <taxon>Agaricomycetes</taxon>
        <taxon>Agaricomycetidae</taxon>
        <taxon>Agaricales</taxon>
        <taxon>Marasmiineae</taxon>
        <taxon>Physalacriaceae</taxon>
        <taxon>Armillaria</taxon>
    </lineage>
</organism>
<dbReference type="AlphaFoldDB" id="A0AA39JTE8"/>
<protein>
    <submittedName>
        <fullName evidence="2">Uncharacterized protein</fullName>
    </submittedName>
</protein>
<name>A0AA39JTE8_9AGAR</name>
<dbReference type="EMBL" id="JAUEPT010000011">
    <property type="protein sequence ID" value="KAK0447555.1"/>
    <property type="molecule type" value="Genomic_DNA"/>
</dbReference>
<sequence>MKFKIMQEMTEIVVLAHAGFIHHGQDIKNITLYLFSAKIEISERYAPFPLRVIEMKAFSRRTIMVSKFPAEEKRRTRTSGISRRSSSWKFAEARKDAPKNKYGQTVAWNIRRQPPMSVVIKPQLNPKDLQPGNGMGEHRRKVREGRKITKNTCRLKAYNREATVYYPGQLYSSTNRFRCVQSCCRPGRLTRSDTYSAAKSLLQNLVKIRAPWASFVLNAVFRERKVTFGILLCHVLDVLKVGAEKWCPYAVSSIVQHDADLRAMEVWGKLSVLFEKTANGAATAALNSL</sequence>
<evidence type="ECO:0000313" key="2">
    <source>
        <dbReference type="EMBL" id="KAK0447555.1"/>
    </source>
</evidence>
<evidence type="ECO:0000313" key="3">
    <source>
        <dbReference type="Proteomes" id="UP001175226"/>
    </source>
</evidence>
<gene>
    <name evidence="2" type="ORF">EV421DRAFT_1733421</name>
</gene>
<comment type="caution">
    <text evidence="2">The sequence shown here is derived from an EMBL/GenBank/DDBJ whole genome shotgun (WGS) entry which is preliminary data.</text>
</comment>